<protein>
    <recommendedName>
        <fullName evidence="2">USP domain-containing protein</fullName>
    </recommendedName>
</protein>
<feature type="compositionally biased region" description="Acidic residues" evidence="1">
    <location>
        <begin position="316"/>
        <end position="326"/>
    </location>
</feature>
<dbReference type="Gene3D" id="3.90.70.10">
    <property type="entry name" value="Cysteine proteinases"/>
    <property type="match status" value="1"/>
</dbReference>
<dbReference type="InterPro" id="IPR028889">
    <property type="entry name" value="USP"/>
</dbReference>
<dbReference type="PROSITE" id="PS50235">
    <property type="entry name" value="USP_3"/>
    <property type="match status" value="1"/>
</dbReference>
<reference evidence="3" key="1">
    <citation type="submission" date="2021-02" db="EMBL/GenBank/DDBJ databases">
        <authorList>
            <person name="Nowell W R."/>
        </authorList>
    </citation>
    <scope>NUCLEOTIDE SEQUENCE</scope>
</reference>
<dbReference type="InterPro" id="IPR001394">
    <property type="entry name" value="Peptidase_C19_UCH"/>
</dbReference>
<evidence type="ECO:0000313" key="3">
    <source>
        <dbReference type="EMBL" id="CAF1043497.1"/>
    </source>
</evidence>
<dbReference type="Proteomes" id="UP000663852">
    <property type="component" value="Unassembled WGS sequence"/>
</dbReference>
<evidence type="ECO:0000256" key="1">
    <source>
        <dbReference type="SAM" id="MobiDB-lite"/>
    </source>
</evidence>
<dbReference type="CDD" id="cd02257">
    <property type="entry name" value="Peptidase_C19"/>
    <property type="match status" value="1"/>
</dbReference>
<proteinExistence type="predicted"/>
<dbReference type="SUPFAM" id="SSF54001">
    <property type="entry name" value="Cysteine proteinases"/>
    <property type="match status" value="2"/>
</dbReference>
<name>A0A814JXT4_ADIRI</name>
<dbReference type="EMBL" id="CAJNOJ010000075">
    <property type="protein sequence ID" value="CAF1043497.1"/>
    <property type="molecule type" value="Genomic_DNA"/>
</dbReference>
<dbReference type="GO" id="GO:0016579">
    <property type="term" value="P:protein deubiquitination"/>
    <property type="evidence" value="ECO:0007669"/>
    <property type="project" value="InterPro"/>
</dbReference>
<dbReference type="Gene3D" id="3.40.395.10">
    <property type="entry name" value="Adenoviral Proteinase, Chain A"/>
    <property type="match status" value="1"/>
</dbReference>
<comment type="caution">
    <text evidence="3">The sequence shown here is derived from an EMBL/GenBank/DDBJ whole genome shotgun (WGS) entry which is preliminary data.</text>
</comment>
<dbReference type="InterPro" id="IPR038765">
    <property type="entry name" value="Papain-like_cys_pep_sf"/>
</dbReference>
<dbReference type="OrthoDB" id="413122at2759"/>
<feature type="region of interest" description="Disordered" evidence="1">
    <location>
        <begin position="308"/>
        <end position="348"/>
    </location>
</feature>
<dbReference type="Pfam" id="PF00443">
    <property type="entry name" value="UCH"/>
    <property type="match status" value="1"/>
</dbReference>
<sequence length="1657" mass="189133">MPRQPRIDDDEFKTALYSLSINQIISLDNCKTSADVWGQLCIKMGKRNNVENRRGCFDLWKRKGYSSEDILKNIPQNNQHIDDNNLVQANLPNIDQELCAALEGSETEEFIEELKSFLNKQGKNISLKFNHNLESTNCSGNIVSIELVCKCQNDCNESINSDSKSQAMSVSYEYEAVGKWNNLSIEYEDASIPSVDTPLRLVLSPASLSSPELCPETNILTSTPKAADKSNRVIPTVLDKKDILSPMKTLNRVVIDEEHMELLTFLQRNTESSSFFTCDMNIIQETERAKSIIISQSDMGILKKLREEEQKKTEEDGNSETSDSDNNDNSGDLKGNSSSDDSDDSSNALQQKRNLEWTVIMDGYIQQSNDYCVFVYERHYFSFGNKRKKRAKYFMSISAHCKFSTCTCTFKATIDKNGKLKVNYKGQIRHLKGEIHSRPQRGSRRQKLQQLSALGVSPNALHLEQYKRLTENNKKSGNRNVVGSSPSVIRKISSEGNVKSRRHDKTLESLHKIKEEQAKTIYPSESLPGYLQAISADPLRVICFTAGGLRVYQRCALNMPLSWDATGGIVINRQKRIYYYELTMQNLIKKGPSFPITVMLSESHGTGDIVHWMNYFKEKYKETFGFRNTFPKPPIIHSDRALVFLLAAIEVFNFDETMARYIERCWRIVQGTANKRDLELTIIHACLGHFMKNVKRNATKELSKKQVPFGMWLAALLVNSSTLDEMIIVWENICIVLISTNQNDRFKMSLSLLSQMADKMNKDPDKANDVLKNVTVTSKIQFQSNLDKNAYENDENDLPLGEEDAVLQIESPFKELFTKIYEECKETLKVYDEPQWNNLPNNPLFSATYLTRLLKLYMPTAPIWSNLLLGNFTSRYGYNSNFATVPCCCHTGRTTGVSESRMRVLKEAILRRKVYSRIDEVVTKLGESIEAVECQFADFIFMKNNKNHVLPATKQKKAAETWAKRTKTTASIHEGYTSGSPNLNLTGMMNARLLGQNDDENLAIGQLPELLKFENKANNCWFNSIMQMILSSGQIVEAIIRMGPVNADVEPWVVMVVADILHSLTNKHKSRNKIGKTIVDQKFISEQLLHLVSAGVNIRIGKYNCMFDFFLAAIIPSLEFYGIDFQSNINISLQCRTCNKKSLISTEIWDYILVTTSTVHDNLANILTEVFAPAPRNIECPQCTHNDSQPVSLAIAKFPKHVFVRFHATTTTQHTEHKLTPHVDLFNILSEHIVCTRSYCRYTLQSFVVFTGRDDEGHYYTLANRKNEWYKLDDDKITILPQRTIFDQQSDRPPAVLAHYTRPSNKDVFSIALWNVFTNFTRCSMTLPPNLSLNDAVDYFAKHDPLNNNPMNFAILKQFNCSHCRKETLTVDRLHVVWEMKRNGTHIENILSDFAVKEIRCSSCSRVGYSNSVLYDSPRFLILKTRGKVDESINLVHHTNRLMIKPTCYYRNIEYNAQTVMMVLEEDYIVYLRKNPNGYSSYNETSNQFELLKEVTAENTGPEDYIDEFVNDLLPIYEKGFLVGSIHVKLDDMTILLSPNGDINDLIIDAHLSITASSAASNNKELITFENEPTKQQTDSHSCGIHLLLQAEAYVKNFKFLPIQGDQLQQYRYRIAEALLRKGEPNKNSSSLGSLLEEIPDSNRSKNFRKSKQQEHF</sequence>
<gene>
    <name evidence="3" type="ORF">EDS130_LOCUS17051</name>
</gene>
<evidence type="ECO:0000313" key="4">
    <source>
        <dbReference type="Proteomes" id="UP000663852"/>
    </source>
</evidence>
<dbReference type="GO" id="GO:0004843">
    <property type="term" value="F:cysteine-type deubiquitinase activity"/>
    <property type="evidence" value="ECO:0007669"/>
    <property type="project" value="InterPro"/>
</dbReference>
<evidence type="ECO:0000259" key="2">
    <source>
        <dbReference type="PROSITE" id="PS50235"/>
    </source>
</evidence>
<feature type="domain" description="USP" evidence="2">
    <location>
        <begin position="1011"/>
        <end position="1303"/>
    </location>
</feature>
<feature type="compositionally biased region" description="Low complexity" evidence="1">
    <location>
        <begin position="327"/>
        <end position="339"/>
    </location>
</feature>
<organism evidence="3 4">
    <name type="scientific">Adineta ricciae</name>
    <name type="common">Rotifer</name>
    <dbReference type="NCBI Taxonomy" id="249248"/>
    <lineage>
        <taxon>Eukaryota</taxon>
        <taxon>Metazoa</taxon>
        <taxon>Spiralia</taxon>
        <taxon>Gnathifera</taxon>
        <taxon>Rotifera</taxon>
        <taxon>Eurotatoria</taxon>
        <taxon>Bdelloidea</taxon>
        <taxon>Adinetida</taxon>
        <taxon>Adinetidae</taxon>
        <taxon>Adineta</taxon>
    </lineage>
</organism>
<accession>A0A814JXT4</accession>